<reference evidence="3" key="1">
    <citation type="submission" date="2022-01" db="EMBL/GenBank/DDBJ databases">
        <authorList>
            <person name="King R."/>
        </authorList>
    </citation>
    <scope>NUCLEOTIDE SEQUENCE</scope>
</reference>
<dbReference type="PRINTS" id="PR00625">
    <property type="entry name" value="JDOMAIN"/>
</dbReference>
<gene>
    <name evidence="3" type="ORF">DIABBA_LOCUS7328</name>
</gene>
<dbReference type="PANTHER" id="PTHR45168">
    <property type="entry name" value="DNAJ HOMOLOG SUBFAMILY B MEMBER 2"/>
    <property type="match status" value="1"/>
</dbReference>
<dbReference type="SUPFAM" id="SSF46565">
    <property type="entry name" value="Chaperone J-domain"/>
    <property type="match status" value="1"/>
</dbReference>
<dbReference type="GO" id="GO:0051082">
    <property type="term" value="F:unfolded protein binding"/>
    <property type="evidence" value="ECO:0007669"/>
    <property type="project" value="InterPro"/>
</dbReference>
<dbReference type="PANTHER" id="PTHR45168:SF3">
    <property type="entry name" value="DNAJ HEAT SHOCK PROTEIN FAMILY (HSP40) MEMBER B2"/>
    <property type="match status" value="1"/>
</dbReference>
<dbReference type="OrthoDB" id="10250354at2759"/>
<organism evidence="3 4">
    <name type="scientific">Diabrotica balteata</name>
    <name type="common">Banded cucumber beetle</name>
    <dbReference type="NCBI Taxonomy" id="107213"/>
    <lineage>
        <taxon>Eukaryota</taxon>
        <taxon>Metazoa</taxon>
        <taxon>Ecdysozoa</taxon>
        <taxon>Arthropoda</taxon>
        <taxon>Hexapoda</taxon>
        <taxon>Insecta</taxon>
        <taxon>Pterygota</taxon>
        <taxon>Neoptera</taxon>
        <taxon>Endopterygota</taxon>
        <taxon>Coleoptera</taxon>
        <taxon>Polyphaga</taxon>
        <taxon>Cucujiformia</taxon>
        <taxon>Chrysomeloidea</taxon>
        <taxon>Chrysomelidae</taxon>
        <taxon>Galerucinae</taxon>
        <taxon>Diabroticina</taxon>
        <taxon>Diabroticites</taxon>
        <taxon>Diabrotica</taxon>
    </lineage>
</organism>
<keyword evidence="4" id="KW-1185">Reference proteome</keyword>
<keyword evidence="1" id="KW-0143">Chaperone</keyword>
<dbReference type="CDD" id="cd06257">
    <property type="entry name" value="DnaJ"/>
    <property type="match status" value="1"/>
</dbReference>
<evidence type="ECO:0000259" key="2">
    <source>
        <dbReference type="PROSITE" id="PS50076"/>
    </source>
</evidence>
<evidence type="ECO:0000313" key="4">
    <source>
        <dbReference type="Proteomes" id="UP001153709"/>
    </source>
</evidence>
<sequence>MSDYYKILKVSKNASTDEIKKAYKKLALKWHPDKNPDNKEEATKKFREISEAYEVCRMVKKEELMINMELDPEEVFREFFGSSIFDFFGEGFLSNRSKNRPGYNRSNNPSSSTGMSLFSPMSGGFLDGFFSEPGENFGTAFSSMESSFSSSGNSPNGSYTKKVSTSTKIVNGKKVTTTKVVENGQETVMKYENDVLRSKTINGVPQNIKHIEYKK</sequence>
<dbReference type="PROSITE" id="PS50076">
    <property type="entry name" value="DNAJ_2"/>
    <property type="match status" value="1"/>
</dbReference>
<dbReference type="EMBL" id="OU898279">
    <property type="protein sequence ID" value="CAG9833974.1"/>
    <property type="molecule type" value="Genomic_DNA"/>
</dbReference>
<dbReference type="InterPro" id="IPR043183">
    <property type="entry name" value="DNJB2/6-like"/>
</dbReference>
<feature type="domain" description="J" evidence="2">
    <location>
        <begin position="3"/>
        <end position="89"/>
    </location>
</feature>
<dbReference type="Proteomes" id="UP001153709">
    <property type="component" value="Chromosome 4"/>
</dbReference>
<dbReference type="InterPro" id="IPR001623">
    <property type="entry name" value="DnaJ_domain"/>
</dbReference>
<dbReference type="SMART" id="SM00271">
    <property type="entry name" value="DnaJ"/>
    <property type="match status" value="1"/>
</dbReference>
<evidence type="ECO:0000313" key="3">
    <source>
        <dbReference type="EMBL" id="CAG9833974.1"/>
    </source>
</evidence>
<dbReference type="InterPro" id="IPR036869">
    <property type="entry name" value="J_dom_sf"/>
</dbReference>
<accession>A0A9N9T4D8</accession>
<dbReference type="AlphaFoldDB" id="A0A9N9T4D8"/>
<dbReference type="GO" id="GO:0030544">
    <property type="term" value="F:Hsp70 protein binding"/>
    <property type="evidence" value="ECO:0007669"/>
    <property type="project" value="InterPro"/>
</dbReference>
<protein>
    <recommendedName>
        <fullName evidence="2">J domain-containing protein</fullName>
    </recommendedName>
</protein>
<dbReference type="Pfam" id="PF00226">
    <property type="entry name" value="DnaJ"/>
    <property type="match status" value="1"/>
</dbReference>
<name>A0A9N9T4D8_DIABA</name>
<evidence type="ECO:0000256" key="1">
    <source>
        <dbReference type="ARBA" id="ARBA00023186"/>
    </source>
</evidence>
<proteinExistence type="predicted"/>
<dbReference type="Gene3D" id="1.10.287.110">
    <property type="entry name" value="DnaJ domain"/>
    <property type="match status" value="1"/>
</dbReference>